<feature type="transmembrane region" description="Helical" evidence="1">
    <location>
        <begin position="103"/>
        <end position="118"/>
    </location>
</feature>
<dbReference type="Proteomes" id="UP000523863">
    <property type="component" value="Unassembled WGS sequence"/>
</dbReference>
<keyword evidence="1" id="KW-0472">Membrane</keyword>
<evidence type="ECO:0000259" key="2">
    <source>
        <dbReference type="Pfam" id="PF07786"/>
    </source>
</evidence>
<accession>A0A7W8YAP2</accession>
<dbReference type="EMBL" id="JACHBL010000001">
    <property type="protein sequence ID" value="MBB5598031.1"/>
    <property type="molecule type" value="Genomic_DNA"/>
</dbReference>
<proteinExistence type="predicted"/>
<reference evidence="3 4" key="1">
    <citation type="submission" date="2020-08" db="EMBL/GenBank/DDBJ databases">
        <title>Sequencing the genomes of 1000 actinobacteria strains.</title>
        <authorList>
            <person name="Klenk H.-P."/>
        </authorList>
    </citation>
    <scope>NUCLEOTIDE SEQUENCE [LARGE SCALE GENOMIC DNA]</scope>
    <source>
        <strain evidence="3 4">DSM 23694</strain>
    </source>
</reference>
<feature type="transmembrane region" description="Helical" evidence="1">
    <location>
        <begin position="149"/>
        <end position="171"/>
    </location>
</feature>
<feature type="transmembrane region" description="Helical" evidence="1">
    <location>
        <begin position="12"/>
        <end position="29"/>
    </location>
</feature>
<feature type="transmembrane region" description="Helical" evidence="1">
    <location>
        <begin position="203"/>
        <end position="224"/>
    </location>
</feature>
<feature type="transmembrane region" description="Helical" evidence="1">
    <location>
        <begin position="236"/>
        <end position="255"/>
    </location>
</feature>
<dbReference type="Pfam" id="PF07786">
    <property type="entry name" value="HGSNAT_cat"/>
    <property type="match status" value="1"/>
</dbReference>
<feature type="transmembrane region" description="Helical" evidence="1">
    <location>
        <begin position="337"/>
        <end position="358"/>
    </location>
</feature>
<dbReference type="PANTHER" id="PTHR30590:SF3">
    <property type="entry name" value="HYPOTHETICAL MEMBRANE SPANNING PROTEIN"/>
    <property type="match status" value="1"/>
</dbReference>
<name>A0A7W8YAP2_9MICC</name>
<evidence type="ECO:0000313" key="3">
    <source>
        <dbReference type="EMBL" id="MBB5598031.1"/>
    </source>
</evidence>
<protein>
    <submittedName>
        <fullName evidence="3">Putative membrane protein YeiB</fullName>
    </submittedName>
</protein>
<keyword evidence="4" id="KW-1185">Reference proteome</keyword>
<dbReference type="InterPro" id="IPR052529">
    <property type="entry name" value="Bact_Transport_Assoc"/>
</dbReference>
<dbReference type="AlphaFoldDB" id="A0A7W8YAP2"/>
<feature type="transmembrane region" description="Helical" evidence="1">
    <location>
        <begin position="306"/>
        <end position="325"/>
    </location>
</feature>
<keyword evidence="1" id="KW-1133">Transmembrane helix</keyword>
<gene>
    <name evidence="3" type="ORF">BKA12_001111</name>
</gene>
<feature type="transmembrane region" description="Helical" evidence="1">
    <location>
        <begin position="124"/>
        <end position="142"/>
    </location>
</feature>
<sequence>MATSRLTGVDVARGLALIGMFATHVMPLVDMSGSEKTPTWVAYLFAGKSAALFATLAGVGLALLTARAWRARNSASKGKAGRSSSRNSASTSPTSLSAARKSIAVRALSIMVLGFLAGEFSSGIAVILVHYGVLFLMALLLIQCSIKQLLWLGSGWLLLSPIALFFARAWAYDNVAPYRTSGPVLMDLLRPETLLADLFATGYYPLIVWPTYLIAGLAVGRLLHENPGSWRLPWQLVRVGFAMTFVAYLASWTIVNRNWAHVAEAAEVRSQDLQSALVSGQGLNSLEFTPWWFISSAPHAGTQLELLLTLGTSLLVLGLCLILCRSLETGLKQVGDALLWPLAGAGTTTLTLYVGHIVALDVFSTGFASLEPIHRWILLVVIALLFGVFVKAKQVRGPLEWMIHSLATLASGQDTGSKTRRG</sequence>
<feature type="transmembrane region" description="Helical" evidence="1">
    <location>
        <begin position="373"/>
        <end position="392"/>
    </location>
</feature>
<dbReference type="RefSeq" id="WP_183641351.1">
    <property type="nucleotide sequence ID" value="NZ_JACHBL010000001.1"/>
</dbReference>
<dbReference type="InterPro" id="IPR012429">
    <property type="entry name" value="HGSNAT_cat"/>
</dbReference>
<evidence type="ECO:0000313" key="4">
    <source>
        <dbReference type="Proteomes" id="UP000523863"/>
    </source>
</evidence>
<comment type="caution">
    <text evidence="3">The sequence shown here is derived from an EMBL/GenBank/DDBJ whole genome shotgun (WGS) entry which is preliminary data.</text>
</comment>
<evidence type="ECO:0000256" key="1">
    <source>
        <dbReference type="SAM" id="Phobius"/>
    </source>
</evidence>
<feature type="domain" description="Heparan-alpha-glucosaminide N-acetyltransferase catalytic" evidence="2">
    <location>
        <begin position="5"/>
        <end position="249"/>
    </location>
</feature>
<dbReference type="PANTHER" id="PTHR30590">
    <property type="entry name" value="INNER MEMBRANE PROTEIN"/>
    <property type="match status" value="1"/>
</dbReference>
<keyword evidence="1" id="KW-0812">Transmembrane</keyword>
<organism evidence="3 4">
    <name type="scientific">Neomicrococcus lactis</name>
    <dbReference type="NCBI Taxonomy" id="732241"/>
    <lineage>
        <taxon>Bacteria</taxon>
        <taxon>Bacillati</taxon>
        <taxon>Actinomycetota</taxon>
        <taxon>Actinomycetes</taxon>
        <taxon>Micrococcales</taxon>
        <taxon>Micrococcaceae</taxon>
        <taxon>Neomicrococcus</taxon>
    </lineage>
</organism>
<feature type="transmembrane region" description="Helical" evidence="1">
    <location>
        <begin position="41"/>
        <end position="64"/>
    </location>
</feature>